<dbReference type="RefSeq" id="WP_305749140.1">
    <property type="nucleotide sequence ID" value="NZ_JAUZEE010000003.1"/>
</dbReference>
<dbReference type="SUPFAM" id="SSF52317">
    <property type="entry name" value="Class I glutamine amidotransferase-like"/>
    <property type="match status" value="1"/>
</dbReference>
<feature type="active site" description="Nucleophile" evidence="7">
    <location>
        <position position="350"/>
    </location>
</feature>
<evidence type="ECO:0000256" key="8">
    <source>
        <dbReference type="SAM" id="MobiDB-lite"/>
    </source>
</evidence>
<dbReference type="Pfam" id="PF01656">
    <property type="entry name" value="CbiA"/>
    <property type="match status" value="1"/>
</dbReference>
<keyword evidence="12" id="KW-1185">Reference proteome</keyword>
<dbReference type="InterPro" id="IPR011698">
    <property type="entry name" value="GATase_3"/>
</dbReference>
<feature type="region of interest" description="Disordered" evidence="8">
    <location>
        <begin position="247"/>
        <end position="266"/>
    </location>
</feature>
<evidence type="ECO:0000313" key="11">
    <source>
        <dbReference type="EMBL" id="MDP4300594.1"/>
    </source>
</evidence>
<comment type="similarity">
    <text evidence="2 7">Belongs to the CobB/CobQ family. CobQ subfamily.</text>
</comment>
<comment type="function">
    <text evidence="6 7">Catalyzes amidations at positions B, D, E, and G on adenosylcobyrinic A,C-diamide. NH(2) groups are provided by glutamine, and one molecule of ATP is hydrogenolyzed for each amidation.</text>
</comment>
<dbReference type="InterPro" id="IPR029062">
    <property type="entry name" value="Class_I_gatase-like"/>
</dbReference>
<evidence type="ECO:0000256" key="3">
    <source>
        <dbReference type="ARBA" id="ARBA00019833"/>
    </source>
</evidence>
<evidence type="ECO:0000256" key="2">
    <source>
        <dbReference type="ARBA" id="ARBA00006205"/>
    </source>
</evidence>
<protein>
    <recommendedName>
        <fullName evidence="3 7">Cobyric acid synthase</fullName>
    </recommendedName>
</protein>
<reference evidence="11 12" key="1">
    <citation type="submission" date="2023-08" db="EMBL/GenBank/DDBJ databases">
        <authorList>
            <person name="Roldan D.M."/>
            <person name="Menes R.J."/>
        </authorList>
    </citation>
    <scope>NUCLEOTIDE SEQUENCE [LARGE SCALE GENOMIC DNA]</scope>
    <source>
        <strain evidence="11 12">CCM 2812</strain>
    </source>
</reference>
<name>A0ABT9G281_LEPDI</name>
<dbReference type="InterPro" id="IPR027417">
    <property type="entry name" value="P-loop_NTPase"/>
</dbReference>
<dbReference type="InterPro" id="IPR004459">
    <property type="entry name" value="CobQ_synth"/>
</dbReference>
<dbReference type="NCBIfam" id="TIGR00313">
    <property type="entry name" value="cobQ"/>
    <property type="match status" value="1"/>
</dbReference>
<dbReference type="PROSITE" id="PS51274">
    <property type="entry name" value="GATASE_COBBQ"/>
    <property type="match status" value="1"/>
</dbReference>
<dbReference type="Gene3D" id="3.40.50.880">
    <property type="match status" value="1"/>
</dbReference>
<comment type="pathway">
    <text evidence="1 7">Cofactor biosynthesis; adenosylcobalamin biosynthesis.</text>
</comment>
<comment type="caution">
    <text evidence="11">The sequence shown here is derived from an EMBL/GenBank/DDBJ whole genome shotgun (WGS) entry which is preliminary data.</text>
</comment>
<feature type="domain" description="CobQ/CobB/MinD/ParA nucleotide binding" evidence="9">
    <location>
        <begin position="11"/>
        <end position="240"/>
    </location>
</feature>
<dbReference type="HAMAP" id="MF_00028">
    <property type="entry name" value="CobQ"/>
    <property type="match status" value="1"/>
</dbReference>
<feature type="active site" evidence="7">
    <location>
        <position position="469"/>
    </location>
</feature>
<keyword evidence="5 7" id="KW-0315">Glutamine amidotransferase</keyword>
<evidence type="ECO:0000256" key="7">
    <source>
        <dbReference type="HAMAP-Rule" id="MF_00028"/>
    </source>
</evidence>
<evidence type="ECO:0000313" key="12">
    <source>
        <dbReference type="Proteomes" id="UP001235760"/>
    </source>
</evidence>
<sequence>MSPSRRAARAVMVLGTTSGAGKSWLATALCRWYARQGLSVAPFKAQNMSNNARVVPGLPGPDGRRTPGEIGSAQYFQALAARVQPEVCHNPVLLKPEVDMRSQVVVLGQVRRDLAEVPWRARSEALWPHARDALAALRAEHDVVVIEGAGSPAEINLHASDYVNMRTARAADAACLLVTDIDRGGAFAHLYGTHALLPPDERALIRGFVLNRFRGDAALLSPGPEQLQALTGVPTLGVLPMWRGHGLPEEDGLHDGPGDGGPTSGGDVSHRIAVIVPPRISNLDEFQPLRNLPGVRLSWARTPAELDGVDWIVLPGSKHSRADLAWLRAQRLDAAIARHAAAGGAVLGLCGGLQMLGEALIDLDGIEGGDAGLDAVDACMPGLGLLPLVTRFEPVKLLRPTTAAFAAMDPAGPWAALSGIAWQGYEIHHGRSVPHPAMAAPQVALRSADGEPIGWQAGPRGNVLGLYAHGLFESPAVLQALFGARVRTLDHVFDGLADFIDTHLGPAALRGLLQDP</sequence>
<feature type="compositionally biased region" description="Basic and acidic residues" evidence="8">
    <location>
        <begin position="247"/>
        <end position="257"/>
    </location>
</feature>
<dbReference type="Gene3D" id="3.40.50.300">
    <property type="entry name" value="P-loop containing nucleotide triphosphate hydrolases"/>
    <property type="match status" value="1"/>
</dbReference>
<evidence type="ECO:0000259" key="9">
    <source>
        <dbReference type="Pfam" id="PF01656"/>
    </source>
</evidence>
<evidence type="ECO:0000256" key="6">
    <source>
        <dbReference type="ARBA" id="ARBA00025166"/>
    </source>
</evidence>
<evidence type="ECO:0000256" key="4">
    <source>
        <dbReference type="ARBA" id="ARBA00022573"/>
    </source>
</evidence>
<dbReference type="EMBL" id="JAUZEE010000003">
    <property type="protein sequence ID" value="MDP4300594.1"/>
    <property type="molecule type" value="Genomic_DNA"/>
</dbReference>
<dbReference type="CDD" id="cd01750">
    <property type="entry name" value="GATase1_CobQ"/>
    <property type="match status" value="1"/>
</dbReference>
<dbReference type="InterPro" id="IPR047045">
    <property type="entry name" value="CobQ_N"/>
</dbReference>
<dbReference type="Proteomes" id="UP001235760">
    <property type="component" value="Unassembled WGS sequence"/>
</dbReference>
<dbReference type="PANTHER" id="PTHR21343:SF1">
    <property type="entry name" value="COBYRIC ACID SYNTHASE"/>
    <property type="match status" value="1"/>
</dbReference>
<evidence type="ECO:0000259" key="10">
    <source>
        <dbReference type="Pfam" id="PF07685"/>
    </source>
</evidence>
<dbReference type="PANTHER" id="PTHR21343">
    <property type="entry name" value="DETHIOBIOTIN SYNTHETASE"/>
    <property type="match status" value="1"/>
</dbReference>
<dbReference type="CDD" id="cd05389">
    <property type="entry name" value="CobQ_N"/>
    <property type="match status" value="1"/>
</dbReference>
<keyword evidence="4 7" id="KW-0169">Cobalamin biosynthesis</keyword>
<evidence type="ECO:0000256" key="1">
    <source>
        <dbReference type="ARBA" id="ARBA00004953"/>
    </source>
</evidence>
<organism evidence="11 12">
    <name type="scientific">Leptothrix discophora</name>
    <dbReference type="NCBI Taxonomy" id="89"/>
    <lineage>
        <taxon>Bacteria</taxon>
        <taxon>Pseudomonadati</taxon>
        <taxon>Pseudomonadota</taxon>
        <taxon>Betaproteobacteria</taxon>
        <taxon>Burkholderiales</taxon>
        <taxon>Sphaerotilaceae</taxon>
        <taxon>Leptothrix</taxon>
    </lineage>
</organism>
<dbReference type="NCBIfam" id="NF001989">
    <property type="entry name" value="PRK00784.1"/>
    <property type="match status" value="1"/>
</dbReference>
<gene>
    <name evidence="7" type="primary">cobQ</name>
    <name evidence="11" type="ORF">Q8X39_08095</name>
</gene>
<feature type="domain" description="CobB/CobQ-like glutamine amidotransferase" evidence="10">
    <location>
        <begin position="271"/>
        <end position="475"/>
    </location>
</feature>
<dbReference type="InterPro" id="IPR033949">
    <property type="entry name" value="CobQ_GATase1"/>
</dbReference>
<proteinExistence type="inferred from homology"/>
<dbReference type="Pfam" id="PF07685">
    <property type="entry name" value="GATase_3"/>
    <property type="match status" value="1"/>
</dbReference>
<accession>A0ABT9G281</accession>
<dbReference type="InterPro" id="IPR002586">
    <property type="entry name" value="CobQ/CobB/MinD/ParA_Nub-bd_dom"/>
</dbReference>
<dbReference type="SUPFAM" id="SSF52540">
    <property type="entry name" value="P-loop containing nucleoside triphosphate hydrolases"/>
    <property type="match status" value="1"/>
</dbReference>
<evidence type="ECO:0000256" key="5">
    <source>
        <dbReference type="ARBA" id="ARBA00022962"/>
    </source>
</evidence>